<name>A0A076PXD2_COMTE</name>
<dbReference type="Proteomes" id="UP000028782">
    <property type="component" value="Chromosome"/>
</dbReference>
<accession>A0A076PXD2</accession>
<dbReference type="EMBL" id="CP006704">
    <property type="protein sequence ID" value="AIJ48470.1"/>
    <property type="molecule type" value="Genomic_DNA"/>
</dbReference>
<dbReference type="HOGENOM" id="CLU_3232239_0_0_4"/>
<sequence>MDRINPEPLTLSADEFAECQALQSPEPAREVVDADEVVEVLAM</sequence>
<evidence type="ECO:0000313" key="1">
    <source>
        <dbReference type="EMBL" id="AIJ48470.1"/>
    </source>
</evidence>
<reference evidence="1 2" key="1">
    <citation type="journal article" date="2014" name="Genome Announc.">
        <title>Complete Genome Sequence of Polychlorinated Biphenyl Degrader Comamonas testosteroni TK102 (NBRC 109938).</title>
        <authorList>
            <person name="Fukuda K."/>
            <person name="Hosoyama A."/>
            <person name="Tsuchikane K."/>
            <person name="Ohji S."/>
            <person name="Yamazoe A."/>
            <person name="Fujita N."/>
            <person name="Shintani M."/>
            <person name="Kimbara K."/>
        </authorList>
    </citation>
    <scope>NUCLEOTIDE SEQUENCE [LARGE SCALE GENOMIC DNA]</scope>
    <source>
        <strain evidence="1">TK102</strain>
    </source>
</reference>
<protein>
    <submittedName>
        <fullName evidence="1">Uncharacterized protein</fullName>
    </submittedName>
</protein>
<dbReference type="KEGG" id="ctes:O987_21910"/>
<organism evidence="1 2">
    <name type="scientific">Comamonas testosteroni TK102</name>
    <dbReference type="NCBI Taxonomy" id="1392005"/>
    <lineage>
        <taxon>Bacteria</taxon>
        <taxon>Pseudomonadati</taxon>
        <taxon>Pseudomonadota</taxon>
        <taxon>Betaproteobacteria</taxon>
        <taxon>Burkholderiales</taxon>
        <taxon>Comamonadaceae</taxon>
        <taxon>Comamonas</taxon>
    </lineage>
</organism>
<evidence type="ECO:0000313" key="2">
    <source>
        <dbReference type="Proteomes" id="UP000028782"/>
    </source>
</evidence>
<proteinExistence type="predicted"/>
<dbReference type="AlphaFoldDB" id="A0A076PXD2"/>
<gene>
    <name evidence="1" type="ORF">O987_21910</name>
</gene>